<dbReference type="PROSITE" id="PS00463">
    <property type="entry name" value="ZN2_CY6_FUNGAL_1"/>
    <property type="match status" value="1"/>
</dbReference>
<evidence type="ECO:0000313" key="9">
    <source>
        <dbReference type="EMBL" id="KAJ5099690.1"/>
    </source>
</evidence>
<evidence type="ECO:0000256" key="3">
    <source>
        <dbReference type="ARBA" id="ARBA00023015"/>
    </source>
</evidence>
<reference evidence="9" key="2">
    <citation type="journal article" date="2023" name="IMA Fungus">
        <title>Comparative genomic study of the Penicillium genus elucidates a diverse pangenome and 15 lateral gene transfer events.</title>
        <authorList>
            <person name="Petersen C."/>
            <person name="Sorensen T."/>
            <person name="Nielsen M.R."/>
            <person name="Sondergaard T.E."/>
            <person name="Sorensen J.L."/>
            <person name="Fitzpatrick D.A."/>
            <person name="Frisvad J.C."/>
            <person name="Nielsen K.L."/>
        </authorList>
    </citation>
    <scope>NUCLEOTIDE SEQUENCE</scope>
    <source>
        <strain evidence="9">IBT 30761</strain>
    </source>
</reference>
<evidence type="ECO:0000313" key="10">
    <source>
        <dbReference type="Proteomes" id="UP001149074"/>
    </source>
</evidence>
<reference evidence="9" key="1">
    <citation type="submission" date="2022-11" db="EMBL/GenBank/DDBJ databases">
        <authorList>
            <person name="Petersen C."/>
        </authorList>
    </citation>
    <scope>NUCLEOTIDE SEQUENCE</scope>
    <source>
        <strain evidence="9">IBT 30761</strain>
    </source>
</reference>
<dbReference type="PANTHER" id="PTHR47338">
    <property type="entry name" value="ZN(II)2CYS6 TRANSCRIPTION FACTOR (EUROFUNG)-RELATED"/>
    <property type="match status" value="1"/>
</dbReference>
<feature type="region of interest" description="Disordered" evidence="7">
    <location>
        <begin position="313"/>
        <end position="383"/>
    </location>
</feature>
<dbReference type="GeneID" id="81358164"/>
<dbReference type="RefSeq" id="XP_056475344.1">
    <property type="nucleotide sequence ID" value="XM_056619185.1"/>
</dbReference>
<dbReference type="InterPro" id="IPR007219">
    <property type="entry name" value="XnlR_reg_dom"/>
</dbReference>
<dbReference type="GO" id="GO:0003677">
    <property type="term" value="F:DNA binding"/>
    <property type="evidence" value="ECO:0007669"/>
    <property type="project" value="UniProtKB-KW"/>
</dbReference>
<feature type="compositionally biased region" description="Polar residues" evidence="7">
    <location>
        <begin position="29"/>
        <end position="40"/>
    </location>
</feature>
<keyword evidence="2" id="KW-0479">Metal-binding</keyword>
<dbReference type="CDD" id="cd12148">
    <property type="entry name" value="fungal_TF_MHR"/>
    <property type="match status" value="1"/>
</dbReference>
<dbReference type="Pfam" id="PF00172">
    <property type="entry name" value="Zn_clus"/>
    <property type="match status" value="1"/>
</dbReference>
<dbReference type="SUPFAM" id="SSF57701">
    <property type="entry name" value="Zn2/Cys6 DNA-binding domain"/>
    <property type="match status" value="1"/>
</dbReference>
<keyword evidence="10" id="KW-1185">Reference proteome</keyword>
<feature type="compositionally biased region" description="Polar residues" evidence="7">
    <location>
        <begin position="209"/>
        <end position="221"/>
    </location>
</feature>
<dbReference type="InterPro" id="IPR001138">
    <property type="entry name" value="Zn2Cys6_DnaBD"/>
</dbReference>
<feature type="region of interest" description="Disordered" evidence="7">
    <location>
        <begin position="1"/>
        <end position="181"/>
    </location>
</feature>
<evidence type="ECO:0000256" key="4">
    <source>
        <dbReference type="ARBA" id="ARBA00023125"/>
    </source>
</evidence>
<dbReference type="OrthoDB" id="5426798at2759"/>
<dbReference type="AlphaFoldDB" id="A0A9W9KB25"/>
<dbReference type="InterPro" id="IPR036864">
    <property type="entry name" value="Zn2-C6_fun-type_DNA-bd_sf"/>
</dbReference>
<dbReference type="GO" id="GO:0000981">
    <property type="term" value="F:DNA-binding transcription factor activity, RNA polymerase II-specific"/>
    <property type="evidence" value="ECO:0007669"/>
    <property type="project" value="InterPro"/>
</dbReference>
<evidence type="ECO:0000256" key="6">
    <source>
        <dbReference type="ARBA" id="ARBA00023242"/>
    </source>
</evidence>
<organism evidence="9 10">
    <name type="scientific">Penicillium argentinense</name>
    <dbReference type="NCBI Taxonomy" id="1131581"/>
    <lineage>
        <taxon>Eukaryota</taxon>
        <taxon>Fungi</taxon>
        <taxon>Dikarya</taxon>
        <taxon>Ascomycota</taxon>
        <taxon>Pezizomycotina</taxon>
        <taxon>Eurotiomycetes</taxon>
        <taxon>Eurotiomycetidae</taxon>
        <taxon>Eurotiales</taxon>
        <taxon>Aspergillaceae</taxon>
        <taxon>Penicillium</taxon>
    </lineage>
</organism>
<evidence type="ECO:0000256" key="1">
    <source>
        <dbReference type="ARBA" id="ARBA00004123"/>
    </source>
</evidence>
<dbReference type="PROSITE" id="PS50048">
    <property type="entry name" value="ZN2_CY6_FUNGAL_2"/>
    <property type="match status" value="1"/>
</dbReference>
<dbReference type="GO" id="GO:0005634">
    <property type="term" value="C:nucleus"/>
    <property type="evidence" value="ECO:0007669"/>
    <property type="project" value="UniProtKB-SubCell"/>
</dbReference>
<protein>
    <recommendedName>
        <fullName evidence="8">Zn(2)-C6 fungal-type domain-containing protein</fullName>
    </recommendedName>
</protein>
<feature type="region of interest" description="Disordered" evidence="7">
    <location>
        <begin position="199"/>
        <end position="221"/>
    </location>
</feature>
<dbReference type="GO" id="GO:0008270">
    <property type="term" value="F:zinc ion binding"/>
    <property type="evidence" value="ECO:0007669"/>
    <property type="project" value="InterPro"/>
</dbReference>
<feature type="compositionally biased region" description="Pro residues" evidence="7">
    <location>
        <begin position="97"/>
        <end position="111"/>
    </location>
</feature>
<evidence type="ECO:0000256" key="2">
    <source>
        <dbReference type="ARBA" id="ARBA00022723"/>
    </source>
</evidence>
<keyword evidence="4" id="KW-0238">DNA-binding</keyword>
<sequence length="971" mass="108064">MSGYYVGPFGRMLPATDGPPSEQPPEHGANQSEPGDNNPYQLPPPRPANLQFGSDPFLRQRQPGNTPEQARAPPTTETPSQQLPSVRSLLTPVTGPTSPPAYHPPYGAPPPHIDHREHTYPFRQHEPSAISQVSPVGGQDRVLSRSESLPQPQTPSLPPLSHVAMGSPREMSHHATRSDPLSASLQHRQLPLHGAVFQHEPAPAGDLSSPESASRPQGNTRLQTVVDERYVEGKGICYIYADGTELPKVIEGVPVNANWGVTKAGKPRKRLAQACLTCREKKIKCQPNLPKCDQCQKSKRECRFESAPRGIRSFRGSLSAGMSGRTDGGEGQSPGPQGYSEVSSSIYSMGRASDSATSLPGTSGPSPTSEGAMLTPSVNDGTYETDADRAYRARFRHYSEGDLAARQAEQIESYRRQQYSEILADLQDMNPSDPLASSWNIDPYESHPEMTLHYVESFFSNVNDNLYHIFPHTRFILWLRSCHTKSAEDKMLLYAMIALGAIFSERPDRIAALRQNYQIARFAIQRRQHVLSLQLAQSHLIMSLLYYAAGSLVGSWDSVGAAGRAVSGLRYNMESGGVVIDPNHACDFGLHPQALMECRRRTFWVAFTLDVRIAPREQCQKKHKLTNSQRVSSFFLSSSTSISSESALIRLPCREETYEAQQYVTAPFFQSILNQATLSAEDEQSALSTMAYLVQILSIWGDVSHHIFRLSHTPSDSYARLAEDFHTNIIHQTDDWLKRLPEYLVYTAGNLERASQAKKLDNFISIHMFYHATLTKLYRNVRYQSLRPEMLAEYIHRARYHAAETLRIAATVLELANELESMRASPDLPRRPVLLSPFLGYVILPAVDVLSAAGPVAELPDCISFINGAFGMVQMLGRHWDSSLELASAIHKRLGSMIEYLNDRARTQDKLCFTLDGPALETRIHKGAPNSSGIFEDDVFYGSTPREILLRAMRVDEKSVSEHNIVCLRDH</sequence>
<dbReference type="InterPro" id="IPR050815">
    <property type="entry name" value="TF_fung"/>
</dbReference>
<proteinExistence type="predicted"/>
<feature type="compositionally biased region" description="Low complexity" evidence="7">
    <location>
        <begin position="355"/>
        <end position="371"/>
    </location>
</feature>
<accession>A0A9W9KB25</accession>
<comment type="subcellular location">
    <subcellularLocation>
        <location evidence="1">Nucleus</location>
    </subcellularLocation>
</comment>
<evidence type="ECO:0000259" key="8">
    <source>
        <dbReference type="PROSITE" id="PS50048"/>
    </source>
</evidence>
<dbReference type="PANTHER" id="PTHR47338:SF11">
    <property type="entry name" value="ZN(II)2CYS6 TRANSCRIPTION FACTOR (EUROFUNG)"/>
    <property type="match status" value="1"/>
</dbReference>
<keyword evidence="6" id="KW-0539">Nucleus</keyword>
<feature type="compositionally biased region" description="Polar residues" evidence="7">
    <location>
        <begin position="75"/>
        <end position="85"/>
    </location>
</feature>
<dbReference type="GO" id="GO:0006351">
    <property type="term" value="P:DNA-templated transcription"/>
    <property type="evidence" value="ECO:0007669"/>
    <property type="project" value="InterPro"/>
</dbReference>
<evidence type="ECO:0000256" key="5">
    <source>
        <dbReference type="ARBA" id="ARBA00023163"/>
    </source>
</evidence>
<keyword evidence="3" id="KW-0805">Transcription regulation</keyword>
<feature type="compositionally biased region" description="Basic and acidic residues" evidence="7">
    <location>
        <begin position="112"/>
        <end position="126"/>
    </location>
</feature>
<dbReference type="CDD" id="cd00067">
    <property type="entry name" value="GAL4"/>
    <property type="match status" value="1"/>
</dbReference>
<dbReference type="Pfam" id="PF04082">
    <property type="entry name" value="Fungal_trans"/>
    <property type="match status" value="1"/>
</dbReference>
<dbReference type="Proteomes" id="UP001149074">
    <property type="component" value="Unassembled WGS sequence"/>
</dbReference>
<name>A0A9W9KB25_9EURO</name>
<feature type="domain" description="Zn(2)-C6 fungal-type" evidence="8">
    <location>
        <begin position="274"/>
        <end position="304"/>
    </location>
</feature>
<evidence type="ECO:0000256" key="7">
    <source>
        <dbReference type="SAM" id="MobiDB-lite"/>
    </source>
</evidence>
<dbReference type="Gene3D" id="4.10.240.10">
    <property type="entry name" value="Zn(2)-C6 fungal-type DNA-binding domain"/>
    <property type="match status" value="1"/>
</dbReference>
<gene>
    <name evidence="9" type="ORF">N7532_006691</name>
</gene>
<dbReference type="EMBL" id="JAPQKI010000005">
    <property type="protein sequence ID" value="KAJ5099690.1"/>
    <property type="molecule type" value="Genomic_DNA"/>
</dbReference>
<dbReference type="SMART" id="SM00066">
    <property type="entry name" value="GAL4"/>
    <property type="match status" value="1"/>
</dbReference>
<comment type="caution">
    <text evidence="9">The sequence shown here is derived from an EMBL/GenBank/DDBJ whole genome shotgun (WGS) entry which is preliminary data.</text>
</comment>
<keyword evidence="5" id="KW-0804">Transcription</keyword>